<evidence type="ECO:0000256" key="1">
    <source>
        <dbReference type="ARBA" id="ARBA00004442"/>
    </source>
</evidence>
<evidence type="ECO:0000259" key="9">
    <source>
        <dbReference type="Pfam" id="PF07715"/>
    </source>
</evidence>
<proteinExistence type="inferred from homology"/>
<comment type="similarity">
    <text evidence="2 5">Belongs to the TonB-dependent receptor family.</text>
</comment>
<evidence type="ECO:0000259" key="8">
    <source>
        <dbReference type="Pfam" id="PF00593"/>
    </source>
</evidence>
<evidence type="ECO:0000256" key="6">
    <source>
        <dbReference type="SAM" id="MobiDB-lite"/>
    </source>
</evidence>
<evidence type="ECO:0000256" key="5">
    <source>
        <dbReference type="RuleBase" id="RU003357"/>
    </source>
</evidence>
<dbReference type="EMBL" id="CP051685">
    <property type="protein sequence ID" value="QJE01164.1"/>
    <property type="molecule type" value="Genomic_DNA"/>
</dbReference>
<sequence>MSYNNRTRPTHSLSTRHRLISLAVAGACAALAMPGHAQEAGAAPSDTAIGAPAATTPDNAGAANPNAPATVLVTGIRASMQSTLNLKRNADGIVDGIVADDIGKFPDTNLAESLQRISGVSIDRNRGEGANVTVRGVGPDLNMVLLNGRQMPTANLGDQAGRAFDFSNLASESVSQIQVYKSARADTPPGGIGATINIMTARPLDLGNQASIGAKAVYDRSNNNLPSEDKAKRSYTPEISGIYSNVFGNGMFGIAASGSYQERNLGVNQAAITNGWLGPFRIGDTGSGAIPQPGTPGYRTVTNPPSGSDIYLTPQNASYFMRGSQRQRTNGQLTLQFRPNKDWTSTLDYTYSQNKIQTKYHELSVWFNHDTTIQSSTFGKGPVATPLYYEERVVNQDIAMNGGDFATKSTNGSIGFNTQWKATPDLRLTFDAHHSTAEAKADSPFGSNNDLATVSFSRGTTGIDFSHEMPVLSIQGADYVRAPNQVSGSWFQDGLNKMVIDQAQASGSLKLMESSNLNFGLAHTKVDNHSKFQQVQRDSWSGTATSPTSYDQSLWRLDTLSQYFSKLDGSGDPRLFNQLHLFDFSKVRDAAIAVTGDRAGYTPSLNDPSFDRTTVEKTKSLYLQFNTDWDTAMPMHTGVGFRYEKTDVTSTGLAKAPTQLNWISQNEYPLVFGSTTYQTLRGKYSNFLPTLDWDMDVRPDLKLRASYGVSIGRPRFDQIEGGTSIGTTASVRGVTGNRGNPALEPVKSKNLDLSAEWYYSKQSMVSLGLFHKDLENYAGQQVVNEPSSTATTPVGGKYWNAAIAAGCVATDTNCMRNYILRTFNGQPGVTLTGTNSAGNATGTISGVAGDPALPYLLTTYVNEKKAMLKGAELNVQHMFGNSGFGVQANYTWVKSDLAFDNMGTGNQFALVGLSDSANLVGIYEDSKWSVRAAYNWRDEFLLSPTNNGLPNPVYVEPYGQVDLSVGFNVNKNLSLSFEAINLTDATQRTHGRTKEQVLTVTTGGPRYMLGARYKF</sequence>
<dbReference type="KEGG" id="mfy:HH212_14910"/>
<dbReference type="Gene3D" id="2.170.130.10">
    <property type="entry name" value="TonB-dependent receptor, plug domain"/>
    <property type="match status" value="1"/>
</dbReference>
<evidence type="ECO:0000256" key="4">
    <source>
        <dbReference type="ARBA" id="ARBA00023237"/>
    </source>
</evidence>
<dbReference type="InterPro" id="IPR036942">
    <property type="entry name" value="Beta-barrel_TonB_sf"/>
</dbReference>
<dbReference type="SUPFAM" id="SSF56935">
    <property type="entry name" value="Porins"/>
    <property type="match status" value="1"/>
</dbReference>
<accession>A0A7Z2ZTA6</accession>
<dbReference type="RefSeq" id="WP_170203192.1">
    <property type="nucleotide sequence ID" value="NZ_CP051685.1"/>
</dbReference>
<feature type="signal peptide" evidence="7">
    <location>
        <begin position="1"/>
        <end position="37"/>
    </location>
</feature>
<dbReference type="Proteomes" id="UP000502415">
    <property type="component" value="Chromosome"/>
</dbReference>
<evidence type="ECO:0000256" key="7">
    <source>
        <dbReference type="SAM" id="SignalP"/>
    </source>
</evidence>
<feature type="region of interest" description="Disordered" evidence="6">
    <location>
        <begin position="40"/>
        <end position="65"/>
    </location>
</feature>
<keyword evidence="5" id="KW-0798">TonB box</keyword>
<evidence type="ECO:0000256" key="2">
    <source>
        <dbReference type="ARBA" id="ARBA00009810"/>
    </source>
</evidence>
<feature type="domain" description="TonB-dependent receptor plug" evidence="9">
    <location>
        <begin position="88"/>
        <end position="194"/>
    </location>
</feature>
<evidence type="ECO:0000313" key="11">
    <source>
        <dbReference type="Proteomes" id="UP000502415"/>
    </source>
</evidence>
<dbReference type="PANTHER" id="PTHR40980:SF3">
    <property type="entry name" value="TONB-DEPENDENT RECEPTOR-LIKE BETA-BARREL DOMAIN-CONTAINING PROTEIN"/>
    <property type="match status" value="1"/>
</dbReference>
<keyword evidence="3 5" id="KW-0472">Membrane</keyword>
<feature type="domain" description="TonB-dependent receptor-like beta-barrel" evidence="8">
    <location>
        <begin position="488"/>
        <end position="982"/>
    </location>
</feature>
<dbReference type="InterPro" id="IPR000531">
    <property type="entry name" value="Beta-barrel_TonB"/>
</dbReference>
<protein>
    <submittedName>
        <fullName evidence="10">TonB-dependent receptor</fullName>
    </submittedName>
</protein>
<dbReference type="Pfam" id="PF00593">
    <property type="entry name" value="TonB_dep_Rec_b-barrel"/>
    <property type="match status" value="1"/>
</dbReference>
<organism evidence="10 11">
    <name type="scientific">Massilia forsythiae</name>
    <dbReference type="NCBI Taxonomy" id="2728020"/>
    <lineage>
        <taxon>Bacteria</taxon>
        <taxon>Pseudomonadati</taxon>
        <taxon>Pseudomonadota</taxon>
        <taxon>Betaproteobacteria</taxon>
        <taxon>Burkholderiales</taxon>
        <taxon>Oxalobacteraceae</taxon>
        <taxon>Telluria group</taxon>
        <taxon>Massilia</taxon>
    </lineage>
</organism>
<dbReference type="Gene3D" id="2.40.170.20">
    <property type="entry name" value="TonB-dependent receptor, beta-barrel domain"/>
    <property type="match status" value="1"/>
</dbReference>
<comment type="subcellular location">
    <subcellularLocation>
        <location evidence="1 5">Cell outer membrane</location>
    </subcellularLocation>
</comment>
<dbReference type="InterPro" id="IPR010104">
    <property type="entry name" value="TonB_rcpt_bac"/>
</dbReference>
<reference evidence="10 11" key="1">
    <citation type="submission" date="2020-04" db="EMBL/GenBank/DDBJ databases">
        <title>Genome sequencing of novel species.</title>
        <authorList>
            <person name="Heo J."/>
            <person name="Kim S.-J."/>
            <person name="Kim J.-S."/>
            <person name="Hong S.-B."/>
            <person name="Kwon S.-W."/>
        </authorList>
    </citation>
    <scope>NUCLEOTIDE SEQUENCE [LARGE SCALE GENOMIC DNA]</scope>
    <source>
        <strain evidence="10 11">GN2-R2</strain>
    </source>
</reference>
<gene>
    <name evidence="10" type="ORF">HH212_14910</name>
</gene>
<keyword evidence="4" id="KW-0998">Cell outer membrane</keyword>
<keyword evidence="7" id="KW-0732">Signal</keyword>
<dbReference type="InterPro" id="IPR012910">
    <property type="entry name" value="Plug_dom"/>
</dbReference>
<name>A0A7Z2ZTA6_9BURK</name>
<dbReference type="GO" id="GO:0009279">
    <property type="term" value="C:cell outer membrane"/>
    <property type="evidence" value="ECO:0007669"/>
    <property type="project" value="UniProtKB-SubCell"/>
</dbReference>
<evidence type="ECO:0000256" key="3">
    <source>
        <dbReference type="ARBA" id="ARBA00023136"/>
    </source>
</evidence>
<dbReference type="Pfam" id="PF07715">
    <property type="entry name" value="Plug"/>
    <property type="match status" value="1"/>
</dbReference>
<dbReference type="AlphaFoldDB" id="A0A7Z2ZTA6"/>
<dbReference type="PANTHER" id="PTHR40980">
    <property type="entry name" value="PLUG DOMAIN-CONTAINING PROTEIN"/>
    <property type="match status" value="1"/>
</dbReference>
<feature type="chain" id="PRO_5031359030" evidence="7">
    <location>
        <begin position="38"/>
        <end position="1015"/>
    </location>
</feature>
<keyword evidence="10" id="KW-0675">Receptor</keyword>
<feature type="compositionally biased region" description="Low complexity" evidence="6">
    <location>
        <begin position="51"/>
        <end position="65"/>
    </location>
</feature>
<keyword evidence="11" id="KW-1185">Reference proteome</keyword>
<evidence type="ECO:0000313" key="10">
    <source>
        <dbReference type="EMBL" id="QJE01164.1"/>
    </source>
</evidence>
<dbReference type="NCBIfam" id="TIGR01782">
    <property type="entry name" value="TonB-Xanth-Caul"/>
    <property type="match status" value="1"/>
</dbReference>
<dbReference type="InterPro" id="IPR037066">
    <property type="entry name" value="Plug_dom_sf"/>
</dbReference>